<keyword evidence="1" id="KW-1185">Reference proteome</keyword>
<evidence type="ECO:0000313" key="2">
    <source>
        <dbReference type="WBParaSite" id="jg24433"/>
    </source>
</evidence>
<accession>A0A915DWK0</accession>
<dbReference type="Proteomes" id="UP000887574">
    <property type="component" value="Unplaced"/>
</dbReference>
<sequence>MIKPVVLVPCLSGVSAAPIFTLGALSHAINWPVLRKELDSEQFRQAINEIPGCDWIDRVEQDPMLTELFEFKEKRLMWILMDYFTSLVEYPVPCEPKLVRSIIAEEDAYVLNHERVPGLTDIWPGASVQIVEKMGHVQGYLMNHHLFRQAIVDQLKLLSNLQSGLSTEP</sequence>
<protein>
    <submittedName>
        <fullName evidence="2">Uncharacterized protein</fullName>
    </submittedName>
</protein>
<dbReference type="WBParaSite" id="jg24433">
    <property type="protein sequence ID" value="jg24433"/>
    <property type="gene ID" value="jg24433"/>
</dbReference>
<dbReference type="PANTHER" id="PTHR13617:SF14">
    <property type="entry name" value="PROTEIN ABHD18"/>
    <property type="match status" value="1"/>
</dbReference>
<evidence type="ECO:0000313" key="1">
    <source>
        <dbReference type="Proteomes" id="UP000887574"/>
    </source>
</evidence>
<organism evidence="1 2">
    <name type="scientific">Ditylenchus dipsaci</name>
    <dbReference type="NCBI Taxonomy" id="166011"/>
    <lineage>
        <taxon>Eukaryota</taxon>
        <taxon>Metazoa</taxon>
        <taxon>Ecdysozoa</taxon>
        <taxon>Nematoda</taxon>
        <taxon>Chromadorea</taxon>
        <taxon>Rhabditida</taxon>
        <taxon>Tylenchina</taxon>
        <taxon>Tylenchomorpha</taxon>
        <taxon>Sphaerularioidea</taxon>
        <taxon>Anguinidae</taxon>
        <taxon>Anguininae</taxon>
        <taxon>Ditylenchus</taxon>
    </lineage>
</organism>
<dbReference type="InterPro" id="IPR019149">
    <property type="entry name" value="ABHD18"/>
</dbReference>
<proteinExistence type="predicted"/>
<dbReference type="PANTHER" id="PTHR13617">
    <property type="entry name" value="PROTEIN ABHD18"/>
    <property type="match status" value="1"/>
</dbReference>
<dbReference type="Pfam" id="PF09752">
    <property type="entry name" value="ABHD18"/>
    <property type="match status" value="1"/>
</dbReference>
<reference evidence="2" key="1">
    <citation type="submission" date="2022-11" db="UniProtKB">
        <authorList>
            <consortium name="WormBaseParasite"/>
        </authorList>
    </citation>
    <scope>IDENTIFICATION</scope>
</reference>
<dbReference type="AlphaFoldDB" id="A0A915DWK0"/>
<name>A0A915DWK0_9BILA</name>